<reference evidence="1 2" key="1">
    <citation type="submission" date="2021-03" db="EMBL/GenBank/DDBJ databases">
        <title>Mucilaginibacter strains isolated from gold and copper mining confer multi heavy-metal resistance.</title>
        <authorList>
            <person name="Li Y."/>
        </authorList>
    </citation>
    <scope>NUCLEOTIDE SEQUENCE [LARGE SCALE GENOMIC DNA]</scope>
    <source>
        <strain evidence="1 2">P2-4</strain>
    </source>
</reference>
<protein>
    <recommendedName>
        <fullName evidence="3">Restriction endonuclease</fullName>
    </recommendedName>
</protein>
<evidence type="ECO:0008006" key="3">
    <source>
        <dbReference type="Google" id="ProtNLM"/>
    </source>
</evidence>
<evidence type="ECO:0000313" key="1">
    <source>
        <dbReference type="EMBL" id="QTE47517.1"/>
    </source>
</evidence>
<gene>
    <name evidence="1" type="ORF">J3L21_18280</name>
</gene>
<dbReference type="EMBL" id="CP071880">
    <property type="protein sequence ID" value="QTE47517.1"/>
    <property type="molecule type" value="Genomic_DNA"/>
</dbReference>
<accession>A0ABX7U3V6</accession>
<sequence length="482" mass="56157">MSNPVHQEISKQMLAIYYLESRSLPDWDLILEVIQLAKIEPSFDNIRYANWLFYALEDLFKIVKHSWVTIEHIDEANHTVTLIKHDLFTNKVGVIDSEPFTYSPDDIRWDAFYKDKTIDELNANPYVNQVDQFEYEVLEKNERKMELLPEDYVNERNVRDGYKQAFEPVINREFARISFFRFIERIQSGNRISSKFGEPELVNRHQHLLNYYNMPEFQTEIRSTFGKEYLKVFLKDKTRFQEIQIILRDLPSIKSVNITENNQTDLTVYPGRFSTAKEIQAEVTSTLNVVFAGKPSDPIIKDDVLDGISEPIYKKILNLISYFGKNLEKFSSLHSKFDEEGFREYFLPFLNVMSASHSATGETFNKIGKTDILIQNQKGENVFIAECKVWGGESEVTKAVDQLLERYVTWRDEKVSLIIFNKTVQGFSAIVAKAIDALKKHPSFKEYKGQVENSRASFIFKHPEDPAKTVELELMMFNCTGN</sequence>
<dbReference type="Proteomes" id="UP000663940">
    <property type="component" value="Chromosome"/>
</dbReference>
<organism evidence="1 2">
    <name type="scientific">Mucilaginibacter rubeus</name>
    <dbReference type="NCBI Taxonomy" id="2027860"/>
    <lineage>
        <taxon>Bacteria</taxon>
        <taxon>Pseudomonadati</taxon>
        <taxon>Bacteroidota</taxon>
        <taxon>Sphingobacteriia</taxon>
        <taxon>Sphingobacteriales</taxon>
        <taxon>Sphingobacteriaceae</taxon>
        <taxon>Mucilaginibacter</taxon>
    </lineage>
</organism>
<proteinExistence type="predicted"/>
<evidence type="ECO:0000313" key="2">
    <source>
        <dbReference type="Proteomes" id="UP000663940"/>
    </source>
</evidence>
<name>A0ABX7U3V6_9SPHI</name>
<keyword evidence="2" id="KW-1185">Reference proteome</keyword>
<dbReference type="RefSeq" id="WP_208057540.1">
    <property type="nucleotide sequence ID" value="NZ_CP043451.1"/>
</dbReference>